<feature type="binding site" evidence="10">
    <location>
        <position position="147"/>
    </location>
    <ligand>
        <name>a divalent metal cation</name>
        <dbReference type="ChEBI" id="CHEBI:60240"/>
    </ligand>
</feature>
<gene>
    <name evidence="14" type="ORF">SAMN05192530_103129</name>
</gene>
<feature type="binding site" evidence="10">
    <location>
        <position position="148"/>
    </location>
    <ligand>
        <name>a divalent metal cation</name>
        <dbReference type="ChEBI" id="CHEBI:60240"/>
    </ligand>
</feature>
<evidence type="ECO:0000256" key="6">
    <source>
        <dbReference type="ARBA" id="ARBA00022723"/>
    </source>
</evidence>
<keyword evidence="6 10" id="KW-0479">Metal-binding</keyword>
<keyword evidence="7" id="KW-0560">Oxidoreductase</keyword>
<dbReference type="InterPro" id="IPR045213">
    <property type="entry name" value="Malic_NAD-bd_bact_type"/>
</dbReference>
<dbReference type="InterPro" id="IPR051674">
    <property type="entry name" value="Malate_Decarboxylase"/>
</dbReference>
<accession>A0A1H0GHR6</accession>
<dbReference type="InterPro" id="IPR002505">
    <property type="entry name" value="PTA_PTB"/>
</dbReference>
<dbReference type="RefSeq" id="WP_090671788.1">
    <property type="nucleotide sequence ID" value="NZ_FNIT01000003.1"/>
</dbReference>
<evidence type="ECO:0000256" key="1">
    <source>
        <dbReference type="ARBA" id="ARBA00001936"/>
    </source>
</evidence>
<dbReference type="Pfam" id="PF01515">
    <property type="entry name" value="PTA_PTB"/>
    <property type="match status" value="1"/>
</dbReference>
<dbReference type="PANTHER" id="PTHR43237:SF4">
    <property type="entry name" value="NADP-DEPENDENT MALIC ENZYME"/>
    <property type="match status" value="1"/>
</dbReference>
<comment type="cofactor">
    <cofactor evidence="1">
        <name>Mn(2+)</name>
        <dbReference type="ChEBI" id="CHEBI:29035"/>
    </cofactor>
</comment>
<evidence type="ECO:0000259" key="12">
    <source>
        <dbReference type="SMART" id="SM00919"/>
    </source>
</evidence>
<feature type="domain" description="Malic enzyme NAD-binding" evidence="12">
    <location>
        <begin position="174"/>
        <end position="411"/>
    </location>
</feature>
<evidence type="ECO:0000256" key="3">
    <source>
        <dbReference type="ARBA" id="ARBA00007686"/>
    </source>
</evidence>
<feature type="binding site" evidence="11">
    <location>
        <begin position="87"/>
        <end position="94"/>
    </location>
    <ligand>
        <name>NADP(+)</name>
        <dbReference type="ChEBI" id="CHEBI:58349"/>
    </ligand>
</feature>
<dbReference type="InterPro" id="IPR042113">
    <property type="entry name" value="P_AcTrfase_dom1"/>
</dbReference>
<dbReference type="GO" id="GO:0016746">
    <property type="term" value="F:acyltransferase activity"/>
    <property type="evidence" value="ECO:0007669"/>
    <property type="project" value="InterPro"/>
</dbReference>
<dbReference type="SMART" id="SM00919">
    <property type="entry name" value="Malic_M"/>
    <property type="match status" value="1"/>
</dbReference>
<sequence>MADHDSPRPGPARNDLDAQALFYHRHPKPGKLGVQATKPLGNQRDLALAYSPGVAAPCLEIERDPSLAADYTGRANLVAVVSNGTAVLGLGNIGPLASKPVMEGKAVLFKKFADIDVFDIEVDAVEIDRLVDVVAALEPTFGGINLEDIKAPECFEVEEKLRARMGIPVFHDDQHGTAIIVAAAVRNALLLSDKRIEDVRIVTSGAGAAALACLNLLVSLGAKPENITCTDIDGVVYEGRPGRMDRWLAVYARKTEARSLAEVIDGADIFLGLSAGGVLKPELLEKMAPRPLILALANPTPEIMPELARAVRSDAMICTGRSDFPNQVNNVLCFPYIFRGALDCGATAINEAMKVAAVDAIAALAREEVSEVAAKAYGSETPIFGPEYLIPSPFDPRLILKIAPAVARAAEATGVAARPVTDWDAYLDRLNRFVFRSGLVMKPIFAIGRDSGKRVIFADGEDERVLRAAQVMLEERIGVPILVGRPSVLESRLERFGLRIRPGTDFEVVNPEDDPRYRDYVDHYFAKVGRLGVNPDTARALVRTNTTVIAAVSVSRGDADVMICGLGGRFSRHIRDIRQVIGKAPGVRNLSALSLLISSERTLFFADTYVQESPSAECLAEIAKLASVEIHRFGIKPRAALLSSSNFGTSDMEDAGKLRRALALVQESGIDMEIDGEMHGDAALSEELRRRVMPETSLKGDANLLLFPTLDAANITMNVVKVTTDALHVGPILLGTARPAHILTPSVTSRGVVNMAAIAVAEAVQKEEGRSPTP</sequence>
<feature type="domain" description="Malic enzyme N-terminal" evidence="13">
    <location>
        <begin position="29"/>
        <end position="162"/>
    </location>
</feature>
<dbReference type="FunFam" id="3.40.50.10380:FF:000003">
    <property type="entry name" value="NADP-dependent malic enzyme"/>
    <property type="match status" value="1"/>
</dbReference>
<dbReference type="InterPro" id="IPR037062">
    <property type="entry name" value="Malic_N_dom_sf"/>
</dbReference>
<evidence type="ECO:0000256" key="11">
    <source>
        <dbReference type="PIRSR" id="PIRSR036684-3"/>
    </source>
</evidence>
<organism evidence="14 15">
    <name type="scientific">Aureimonas jatrophae</name>
    <dbReference type="NCBI Taxonomy" id="1166073"/>
    <lineage>
        <taxon>Bacteria</taxon>
        <taxon>Pseudomonadati</taxon>
        <taxon>Pseudomonadota</taxon>
        <taxon>Alphaproteobacteria</taxon>
        <taxon>Hyphomicrobiales</taxon>
        <taxon>Aurantimonadaceae</taxon>
        <taxon>Aureimonas</taxon>
    </lineage>
</organism>
<dbReference type="Proteomes" id="UP000198793">
    <property type="component" value="Unassembled WGS sequence"/>
</dbReference>
<dbReference type="InterPro" id="IPR012188">
    <property type="entry name" value="ME_PTA"/>
</dbReference>
<evidence type="ECO:0000256" key="2">
    <source>
        <dbReference type="ARBA" id="ARBA00001946"/>
    </source>
</evidence>
<dbReference type="PIRSF" id="PIRSF036684">
    <property type="entry name" value="ME_PTA"/>
    <property type="match status" value="1"/>
</dbReference>
<evidence type="ECO:0000259" key="13">
    <source>
        <dbReference type="SMART" id="SM01274"/>
    </source>
</evidence>
<dbReference type="Pfam" id="PF03949">
    <property type="entry name" value="Malic_M"/>
    <property type="match status" value="1"/>
</dbReference>
<evidence type="ECO:0000256" key="5">
    <source>
        <dbReference type="ARBA" id="ARBA00011823"/>
    </source>
</evidence>
<proteinExistence type="inferred from homology"/>
<dbReference type="InterPro" id="IPR012301">
    <property type="entry name" value="Malic_N_dom"/>
</dbReference>
<dbReference type="InterPro" id="IPR036291">
    <property type="entry name" value="NAD(P)-bd_dom_sf"/>
</dbReference>
<dbReference type="CDD" id="cd05311">
    <property type="entry name" value="NAD_bind_2_malic_enz"/>
    <property type="match status" value="1"/>
</dbReference>
<dbReference type="GO" id="GO:0006108">
    <property type="term" value="P:malate metabolic process"/>
    <property type="evidence" value="ECO:0007669"/>
    <property type="project" value="InterPro"/>
</dbReference>
<dbReference type="InterPro" id="IPR046346">
    <property type="entry name" value="Aminoacid_DH-like_N_sf"/>
</dbReference>
<evidence type="ECO:0000313" key="15">
    <source>
        <dbReference type="Proteomes" id="UP000198793"/>
    </source>
</evidence>
<reference evidence="14 15" key="1">
    <citation type="submission" date="2016-10" db="EMBL/GenBank/DDBJ databases">
        <authorList>
            <person name="de Groot N.N."/>
        </authorList>
    </citation>
    <scope>NUCLEOTIDE SEQUENCE [LARGE SCALE GENOMIC DNA]</scope>
    <source>
        <strain evidence="15">L7-484,KACC 16230,DSM 25025</strain>
    </source>
</reference>
<dbReference type="FunFam" id="3.40.50.720:FF:000095">
    <property type="entry name" value="NADP-dependent malic enzyme"/>
    <property type="match status" value="1"/>
</dbReference>
<dbReference type="SUPFAM" id="SSF51735">
    <property type="entry name" value="NAD(P)-binding Rossmann-fold domains"/>
    <property type="match status" value="1"/>
</dbReference>
<dbReference type="Pfam" id="PF00390">
    <property type="entry name" value="malic"/>
    <property type="match status" value="2"/>
</dbReference>
<name>A0A1H0GHR6_9HYPH</name>
<dbReference type="InterPro" id="IPR042112">
    <property type="entry name" value="P_AcTrfase_dom2"/>
</dbReference>
<dbReference type="Gene3D" id="3.40.50.10950">
    <property type="match status" value="1"/>
</dbReference>
<dbReference type="GO" id="GO:0046872">
    <property type="term" value="F:metal ion binding"/>
    <property type="evidence" value="ECO:0007669"/>
    <property type="project" value="UniProtKB-KW"/>
</dbReference>
<evidence type="ECO:0000313" key="14">
    <source>
        <dbReference type="EMBL" id="SDO06383.1"/>
    </source>
</evidence>
<evidence type="ECO:0000256" key="4">
    <source>
        <dbReference type="ARBA" id="ARBA00008756"/>
    </source>
</evidence>
<keyword evidence="11" id="KW-0521">NADP</keyword>
<dbReference type="Gene3D" id="3.40.50.10750">
    <property type="entry name" value="Isocitrate/Isopropylmalate dehydrogenase-like"/>
    <property type="match status" value="1"/>
</dbReference>
<protein>
    <submittedName>
        <fullName evidence="14">Malate dehydrogenase (Oxaloacetate-decarboxylating)(NADP+)</fullName>
    </submittedName>
</protein>
<keyword evidence="8" id="KW-0511">Multifunctional enzyme</keyword>
<dbReference type="STRING" id="1166073.SAMN05192530_103129"/>
<dbReference type="InterPro" id="IPR012302">
    <property type="entry name" value="Malic_NAD-bd"/>
</dbReference>
<dbReference type="GO" id="GO:0051287">
    <property type="term" value="F:NAD binding"/>
    <property type="evidence" value="ECO:0007669"/>
    <property type="project" value="InterPro"/>
</dbReference>
<dbReference type="GO" id="GO:0004470">
    <property type="term" value="F:malic enzyme activity"/>
    <property type="evidence" value="ECO:0007669"/>
    <property type="project" value="InterPro"/>
</dbReference>
<dbReference type="AlphaFoldDB" id="A0A1H0GHR6"/>
<comment type="similarity">
    <text evidence="3">In the N-terminal section; belongs to the malic enzymes family.</text>
</comment>
<dbReference type="SUPFAM" id="SSF53659">
    <property type="entry name" value="Isocitrate/Isopropylmalate dehydrogenase-like"/>
    <property type="match status" value="1"/>
</dbReference>
<feature type="binding site" evidence="11">
    <location>
        <position position="298"/>
    </location>
    <ligand>
        <name>a divalent metal cation</name>
        <dbReference type="ChEBI" id="CHEBI:60240"/>
    </ligand>
</feature>
<comment type="similarity">
    <text evidence="4">In the C-terminal section; belongs to the phosphate acetyltransferase and butyryltransferase family.</text>
</comment>
<evidence type="ECO:0000256" key="7">
    <source>
        <dbReference type="ARBA" id="ARBA00023002"/>
    </source>
</evidence>
<comment type="cofactor">
    <cofactor evidence="2">
        <name>Mg(2+)</name>
        <dbReference type="ChEBI" id="CHEBI:18420"/>
    </cofactor>
</comment>
<feature type="active site" description="Proton acceptor" evidence="9">
    <location>
        <position position="105"/>
    </location>
</feature>
<dbReference type="PANTHER" id="PTHR43237">
    <property type="entry name" value="NADP-DEPENDENT MALIC ENZYME"/>
    <property type="match status" value="1"/>
</dbReference>
<dbReference type="Gene3D" id="3.40.50.10380">
    <property type="entry name" value="Malic enzyme, N-terminal domain"/>
    <property type="match status" value="1"/>
</dbReference>
<dbReference type="GO" id="GO:0016616">
    <property type="term" value="F:oxidoreductase activity, acting on the CH-OH group of donors, NAD or NADP as acceptor"/>
    <property type="evidence" value="ECO:0007669"/>
    <property type="project" value="InterPro"/>
</dbReference>
<dbReference type="EMBL" id="FNIT01000003">
    <property type="protein sequence ID" value="SDO06383.1"/>
    <property type="molecule type" value="Genomic_DNA"/>
</dbReference>
<dbReference type="OrthoDB" id="9805787at2"/>
<comment type="subunit">
    <text evidence="5">Homooctamer.</text>
</comment>
<evidence type="ECO:0000256" key="10">
    <source>
        <dbReference type="PIRSR" id="PIRSR036684-2"/>
    </source>
</evidence>
<feature type="binding site" evidence="11">
    <location>
        <position position="173"/>
    </location>
    <ligand>
        <name>a divalent metal cation</name>
        <dbReference type="ChEBI" id="CHEBI:60240"/>
    </ligand>
</feature>
<dbReference type="Gene3D" id="3.40.50.720">
    <property type="entry name" value="NAD(P)-binding Rossmann-like Domain"/>
    <property type="match status" value="1"/>
</dbReference>
<keyword evidence="15" id="KW-1185">Reference proteome</keyword>
<dbReference type="SUPFAM" id="SSF53223">
    <property type="entry name" value="Aminoacid dehydrogenase-like, N-terminal domain"/>
    <property type="match status" value="1"/>
</dbReference>
<evidence type="ECO:0000256" key="9">
    <source>
        <dbReference type="PIRSR" id="PIRSR036684-1"/>
    </source>
</evidence>
<evidence type="ECO:0000256" key="8">
    <source>
        <dbReference type="ARBA" id="ARBA00023268"/>
    </source>
</evidence>
<dbReference type="SMART" id="SM01274">
    <property type="entry name" value="malic"/>
    <property type="match status" value="1"/>
</dbReference>